<protein>
    <recommendedName>
        <fullName evidence="3">Tape measure protein N-terminal domain-containing protein</fullName>
    </recommendedName>
</protein>
<sequence length="1412" mass="154799">MAGLKFEITGDNSSLLRSFRESQEAASSMAKKIEDSGTSIDGVINRITTAAAGMVTAFSVQQLASKVMSVRGEFQQLEVAFETMLGSAEEANKLMNQLVKTAATTPFDLQSVSQGAKQLLAYGTSADEVNEVLIRLGDIAAGLSIPLGDLVYLYGTTMTQGRMFTQDLRQFQSRGIDMTGELSKQFGIAKDKVSEFVTAGKVGADAVKQAIVSMTSEGGRFAGLMEKQSHTITGQISNIEDAIDTMFNEIGEKNEGVINTGLGITSKLVENWQTIGKVVLEVAVAYGSYKAALLAVYAAHKAQAIYGAVTAFLSLAKGVHTAKDAMLLFNLVSKSNPIGLIVSVITSAAAAFYLFSKNTDAAAKAQESLSKIEEEAAGKAAEEKTKIDLLVAAAKNDKLSMDERKSAIQKLNNLIPDYNAQLDVTTGRYIENKTALDNYLKSLARKYELEGAKDKLAEIGRKKANAQLKKDDAERKQKAASAARNALYNNAGAFIPTPIVGSKEVGDQTKKINEANKELKEALEEEKLILGRYGVDLQQDAVGSKSANGGKVEAKSISEQKKELQDELNMLSYKEAAGKKGAALRKRIRVLEAKEKVYSSSYDAGKTKSSATDAKRKAKEAKHEQERIADETRERNKAIKDYDKVVLEQQKETELALRQQNIDLKEESYEKEIEQINLNYDRLIAENEKRRKDMIEALKDKKVNEWLNHNPKATKAQEENYRNSLKLTDGNLSVMQKAQLDEYSSIAELQKFKAQKDLYQKLLGEFQDYEARRTKINADFDKKRKDLEAMPADTAGRENAITELEKKRKEAIKSVNDEEVSKMRESSTMLIDLFGDAADKSDKEIRKIISETEELLSYLKNTKTGDITPHFGFTSEELATLKSSPEQIKAITEQLEKLKQAAKTSNPFKQLAEDLENLFSKNEDGKSDSIEAKLKKLGASASETADLIGGISGRLSEMFESAGNTGMADAMSTVTDAMTSVSNIGKGFAQGGIIGGVAAAAGEAIGFVTKAFQASARHAEALKKIQQEVIAQQRAYNLALLEEKLAFEQASTVFGDLDYTKAINAVEVLRESYERLNSELRGTAAQQKKYQDGFGMFGVKLFDYSGVQKAYSGLADIQIKTGHKKTGLFGWGKGKDLYSSILDVYPQLIDSAGKFNKKLAESIINSREFSGEGKEALQNMIDLYDKAEDAAKQLKDYLSGIFGDLGNNMSDALVDAFKNGTNAGKAFGDSISKMLENIGKQMIFQTLFSGIIEDANNKMLDIMKNQSMSVDEKFRNYVGILDVMTTQILGQQGTFNDLMSRYQGMAASKGISLFGGGNEEQNATANGISSITYEQATNIDALLTAGNITREQTRVLVDLMRGSVENVNQRLNELVSLSITRNSYLEDILKRQNVDFGFKSTLEAIEKNTRNI</sequence>
<evidence type="ECO:0000313" key="5">
    <source>
        <dbReference type="Proteomes" id="UP000219058"/>
    </source>
</evidence>
<evidence type="ECO:0000259" key="3">
    <source>
        <dbReference type="Pfam" id="PF20155"/>
    </source>
</evidence>
<feature type="region of interest" description="Disordered" evidence="2">
    <location>
        <begin position="602"/>
        <end position="634"/>
    </location>
</feature>
<proteinExistence type="predicted"/>
<dbReference type="Proteomes" id="UP000219058">
    <property type="component" value="Unassembled WGS sequence"/>
</dbReference>
<evidence type="ECO:0000256" key="2">
    <source>
        <dbReference type="SAM" id="MobiDB-lite"/>
    </source>
</evidence>
<dbReference type="InterPro" id="IPR013491">
    <property type="entry name" value="Tape_meas_N"/>
</dbReference>
<keyword evidence="1" id="KW-0175">Coiled coil</keyword>
<feature type="coiled-coil region" evidence="1">
    <location>
        <begin position="449"/>
        <end position="574"/>
    </location>
</feature>
<gene>
    <name evidence="4" type="ORF">CLI71_08520</name>
</gene>
<reference evidence="4 5" key="1">
    <citation type="submission" date="2017-09" db="EMBL/GenBank/DDBJ databases">
        <title>Phase variable restriction modification systems are present in the genome sequences of periodontal pathogens Prevotella intermedia, Tannerella forsythia and Porphyromonas gingivalis.</title>
        <authorList>
            <person name="Haigh R.D."/>
            <person name="Crawford L."/>
            <person name="Ralph J."/>
            <person name="Wanford J."/>
            <person name="Vartoukian S.R."/>
            <person name="Hijazib K."/>
            <person name="Wade W."/>
            <person name="Oggioni M.R."/>
        </authorList>
    </citation>
    <scope>NUCLEOTIDE SEQUENCE [LARGE SCALE GENOMIC DNA]</scope>
    <source>
        <strain evidence="4 5">WW2834</strain>
    </source>
</reference>
<evidence type="ECO:0000313" key="4">
    <source>
        <dbReference type="EMBL" id="PDP59662.1"/>
    </source>
</evidence>
<feature type="coiled-coil region" evidence="1">
    <location>
        <begin position="1059"/>
        <end position="1086"/>
    </location>
</feature>
<name>A0A2A6EE82_PREIN</name>
<dbReference type="RefSeq" id="WP_097550583.1">
    <property type="nucleotide sequence ID" value="NZ_NSLY01000023.1"/>
</dbReference>
<feature type="compositionally biased region" description="Polar residues" evidence="2">
    <location>
        <begin position="602"/>
        <end position="612"/>
    </location>
</feature>
<feature type="domain" description="Tape measure protein N-terminal" evidence="3">
    <location>
        <begin position="66"/>
        <end position="251"/>
    </location>
</feature>
<dbReference type="EMBL" id="NSLY01000023">
    <property type="protein sequence ID" value="PDP59662.1"/>
    <property type="molecule type" value="Genomic_DNA"/>
</dbReference>
<accession>A0A2A6EE82</accession>
<feature type="compositionally biased region" description="Basic and acidic residues" evidence="2">
    <location>
        <begin position="621"/>
        <end position="634"/>
    </location>
</feature>
<comment type="caution">
    <text evidence="4">The sequence shown here is derived from an EMBL/GenBank/DDBJ whole genome shotgun (WGS) entry which is preliminary data.</text>
</comment>
<organism evidence="4 5">
    <name type="scientific">Prevotella intermedia</name>
    <dbReference type="NCBI Taxonomy" id="28131"/>
    <lineage>
        <taxon>Bacteria</taxon>
        <taxon>Pseudomonadati</taxon>
        <taxon>Bacteroidota</taxon>
        <taxon>Bacteroidia</taxon>
        <taxon>Bacteroidales</taxon>
        <taxon>Prevotellaceae</taxon>
        <taxon>Prevotella</taxon>
    </lineage>
</organism>
<evidence type="ECO:0000256" key="1">
    <source>
        <dbReference type="SAM" id="Coils"/>
    </source>
</evidence>
<dbReference type="Pfam" id="PF20155">
    <property type="entry name" value="TMP_3"/>
    <property type="match status" value="1"/>
</dbReference>